<dbReference type="Pfam" id="PF00314">
    <property type="entry name" value="Thaumatin"/>
    <property type="match status" value="1"/>
</dbReference>
<dbReference type="FunFam" id="2.60.110.10:FF:000003">
    <property type="entry name" value="Thaumatin I"/>
    <property type="match status" value="1"/>
</dbReference>
<dbReference type="GO" id="GO:0031640">
    <property type="term" value="P:killing of cells of another organism"/>
    <property type="evidence" value="ECO:0007669"/>
    <property type="project" value="UniProtKB-KW"/>
</dbReference>
<keyword evidence="9" id="KW-0472">Membrane</keyword>
<protein>
    <recommendedName>
        <fullName evidence="11">Protein kinase domain-containing protein</fullName>
    </recommendedName>
</protein>
<evidence type="ECO:0000256" key="7">
    <source>
        <dbReference type="ARBA" id="ARBA00023157"/>
    </source>
</evidence>
<evidence type="ECO:0000256" key="8">
    <source>
        <dbReference type="PROSITE-ProRule" id="PRU10141"/>
    </source>
</evidence>
<keyword evidence="10" id="KW-0732">Signal</keyword>
<evidence type="ECO:0000256" key="9">
    <source>
        <dbReference type="SAM" id="Phobius"/>
    </source>
</evidence>
<reference evidence="12" key="2">
    <citation type="submission" date="2018-08" db="UniProtKB">
        <authorList>
            <consortium name="EnsemblPlants"/>
        </authorList>
    </citation>
    <scope>IDENTIFICATION</scope>
    <source>
        <strain evidence="12">Yugu1</strain>
    </source>
</reference>
<evidence type="ECO:0000256" key="3">
    <source>
        <dbReference type="ARBA" id="ARBA00022577"/>
    </source>
</evidence>
<dbReference type="CDD" id="cd09217">
    <property type="entry name" value="TLP-P"/>
    <property type="match status" value="1"/>
</dbReference>
<feature type="binding site" evidence="8">
    <location>
        <position position="357"/>
    </location>
    <ligand>
        <name>ATP</name>
        <dbReference type="ChEBI" id="CHEBI:30616"/>
    </ligand>
</feature>
<sequence>MVMTVTSLNLHLLPLFLLLLPVTINGDSTFNITNRCPYTVWPAAWPVGGGRQLDPGESWILNMLAGTKGGRVWPRTGCSFKGGRNGSCQTGDCGGMLSCKISGQPPITTAEFTLGVGNTTDYFDISLVDGFNVPMDFLPMPTNIQQGVQGCSRGPRCAANITSQCPKDLKAPGGCNSACTVFEDKDKYCCIGNSNNTCEPTTYSLVFVRMCPDAYSYSRDDSSSTTFTCPSGTNYQVVFCPSNDISASPPATNPHAPTGTGSLSFTRSRVLSVVLGSIGILVVLVVFITFFAYKLRKQRHQEMQEEDEEFGELPGMPTRFTFQQLQEATDQFKCKLGEGGFGSVFEGQYGEERIAVKRLDRAGQGKREFLAEVQTIGSIHHIHLVRLIGFCAEKLHRLLVYEYMPKGSLDRPEYRHIVRILHPSGAICQLMKVWTIWTPVRLSLRWLCSVDSSTPMRFRRSLTGPHDQLSALDGLAPVNVGNGSSTGFRI</sequence>
<keyword evidence="3" id="KW-0295">Fungicide</keyword>
<keyword evidence="9" id="KW-0812">Transmembrane</keyword>
<evidence type="ECO:0000259" key="11">
    <source>
        <dbReference type="PROSITE" id="PS50011"/>
    </source>
</evidence>
<dbReference type="Gene3D" id="2.60.110.10">
    <property type="entry name" value="Thaumatin"/>
    <property type="match status" value="1"/>
</dbReference>
<evidence type="ECO:0000256" key="5">
    <source>
        <dbReference type="ARBA" id="ARBA00022741"/>
    </source>
</evidence>
<proteinExistence type="inferred from homology"/>
<dbReference type="AlphaFoldDB" id="K3XQX6"/>
<dbReference type="PROSITE" id="PS51367">
    <property type="entry name" value="THAUMATIN_2"/>
    <property type="match status" value="1"/>
</dbReference>
<evidence type="ECO:0000256" key="4">
    <source>
        <dbReference type="ARBA" id="ARBA00022679"/>
    </source>
</evidence>
<keyword evidence="9" id="KW-1133">Transmembrane helix</keyword>
<keyword evidence="5 8" id="KW-0547">Nucleotide-binding</keyword>
<reference evidence="13" key="1">
    <citation type="journal article" date="2012" name="Nat. Biotechnol.">
        <title>Reference genome sequence of the model plant Setaria.</title>
        <authorList>
            <person name="Bennetzen J.L."/>
            <person name="Schmutz J."/>
            <person name="Wang H."/>
            <person name="Percifield R."/>
            <person name="Hawkins J."/>
            <person name="Pontaroli A.C."/>
            <person name="Estep M."/>
            <person name="Feng L."/>
            <person name="Vaughn J.N."/>
            <person name="Grimwood J."/>
            <person name="Jenkins J."/>
            <person name="Barry K."/>
            <person name="Lindquist E."/>
            <person name="Hellsten U."/>
            <person name="Deshpande S."/>
            <person name="Wang X."/>
            <person name="Wu X."/>
            <person name="Mitros T."/>
            <person name="Triplett J."/>
            <person name="Yang X."/>
            <person name="Ye C.Y."/>
            <person name="Mauro-Herrera M."/>
            <person name="Wang L."/>
            <person name="Li P."/>
            <person name="Sharma M."/>
            <person name="Sharma R."/>
            <person name="Ronald P.C."/>
            <person name="Panaud O."/>
            <person name="Kellogg E.A."/>
            <person name="Brutnell T.P."/>
            <person name="Doust A.N."/>
            <person name="Tuskan G.A."/>
            <person name="Rokhsar D."/>
            <person name="Devos K.M."/>
        </authorList>
    </citation>
    <scope>NUCLEOTIDE SEQUENCE [LARGE SCALE GENOMIC DNA]</scope>
    <source>
        <strain evidence="13">cv. Yugu1</strain>
    </source>
</reference>
<evidence type="ECO:0000256" key="10">
    <source>
        <dbReference type="SAM" id="SignalP"/>
    </source>
</evidence>
<keyword evidence="2" id="KW-0929">Antimicrobial</keyword>
<dbReference type="FunCoup" id="K3XQX6">
    <property type="interactions" value="1"/>
</dbReference>
<dbReference type="SMART" id="SM00219">
    <property type="entry name" value="TyrKc"/>
    <property type="match status" value="1"/>
</dbReference>
<dbReference type="InterPro" id="IPR001938">
    <property type="entry name" value="Thaumatin"/>
</dbReference>
<comment type="similarity">
    <text evidence="1">Belongs to the thaumatin family.</text>
</comment>
<dbReference type="Pfam" id="PF07714">
    <property type="entry name" value="PK_Tyr_Ser-Thr"/>
    <property type="match status" value="1"/>
</dbReference>
<dbReference type="InterPro" id="IPR001245">
    <property type="entry name" value="Ser-Thr/Tyr_kinase_cat_dom"/>
</dbReference>
<dbReference type="InterPro" id="IPR020635">
    <property type="entry name" value="Tyr_kinase_cat_dom"/>
</dbReference>
<dbReference type="GO" id="GO:0006952">
    <property type="term" value="P:defense response"/>
    <property type="evidence" value="ECO:0000318"/>
    <property type="project" value="GO_Central"/>
</dbReference>
<dbReference type="Gene3D" id="3.30.200.20">
    <property type="entry name" value="Phosphorylase Kinase, domain 1"/>
    <property type="match status" value="1"/>
</dbReference>
<dbReference type="SMART" id="SM00205">
    <property type="entry name" value="THN"/>
    <property type="match status" value="1"/>
</dbReference>
<dbReference type="SUPFAM" id="SSF56112">
    <property type="entry name" value="Protein kinase-like (PK-like)"/>
    <property type="match status" value="1"/>
</dbReference>
<feature type="transmembrane region" description="Helical" evidence="9">
    <location>
        <begin position="270"/>
        <end position="293"/>
    </location>
</feature>
<dbReference type="GO" id="GO:0005524">
    <property type="term" value="F:ATP binding"/>
    <property type="evidence" value="ECO:0007669"/>
    <property type="project" value="UniProtKB-UniRule"/>
</dbReference>
<dbReference type="InParanoid" id="K3XQX6"/>
<keyword evidence="7" id="KW-1015">Disulfide bond</keyword>
<dbReference type="HOGENOM" id="CLU_671518_0_0_1"/>
<dbReference type="PROSITE" id="PS00107">
    <property type="entry name" value="PROTEIN_KINASE_ATP"/>
    <property type="match status" value="1"/>
</dbReference>
<dbReference type="SUPFAM" id="SSF49870">
    <property type="entry name" value="Osmotin, thaumatin-like protein"/>
    <property type="match status" value="1"/>
</dbReference>
<dbReference type="FunFam" id="3.30.200.20:FF:000178">
    <property type="entry name" value="serine/threonine-protein kinase PBS1-like"/>
    <property type="match status" value="1"/>
</dbReference>
<feature type="chain" id="PRO_5010125973" description="Protein kinase domain-containing protein" evidence="10">
    <location>
        <begin position="27"/>
        <end position="490"/>
    </location>
</feature>
<dbReference type="PRINTS" id="PR00347">
    <property type="entry name" value="THAUMATIN"/>
</dbReference>
<dbReference type="InterPro" id="IPR000719">
    <property type="entry name" value="Prot_kinase_dom"/>
</dbReference>
<accession>K3XQX6</accession>
<evidence type="ECO:0000256" key="2">
    <source>
        <dbReference type="ARBA" id="ARBA00022529"/>
    </source>
</evidence>
<dbReference type="GO" id="GO:0050832">
    <property type="term" value="P:defense response to fungus"/>
    <property type="evidence" value="ECO:0007669"/>
    <property type="project" value="UniProtKB-KW"/>
</dbReference>
<dbReference type="EMBL" id="AGNK02002824">
    <property type="status" value="NOT_ANNOTATED_CDS"/>
    <property type="molecule type" value="Genomic_DNA"/>
</dbReference>
<feature type="domain" description="Protein kinase" evidence="11">
    <location>
        <begin position="330"/>
        <end position="490"/>
    </location>
</feature>
<dbReference type="PROSITE" id="PS50011">
    <property type="entry name" value="PROTEIN_KINASE_DOM"/>
    <property type="match status" value="1"/>
</dbReference>
<name>K3XQX6_SETIT</name>
<feature type="signal peptide" evidence="10">
    <location>
        <begin position="1"/>
        <end position="26"/>
    </location>
</feature>
<organism evidence="12 13">
    <name type="scientific">Setaria italica</name>
    <name type="common">Foxtail millet</name>
    <name type="synonym">Panicum italicum</name>
    <dbReference type="NCBI Taxonomy" id="4555"/>
    <lineage>
        <taxon>Eukaryota</taxon>
        <taxon>Viridiplantae</taxon>
        <taxon>Streptophyta</taxon>
        <taxon>Embryophyta</taxon>
        <taxon>Tracheophyta</taxon>
        <taxon>Spermatophyta</taxon>
        <taxon>Magnoliopsida</taxon>
        <taxon>Liliopsida</taxon>
        <taxon>Poales</taxon>
        <taxon>Poaceae</taxon>
        <taxon>PACMAD clade</taxon>
        <taxon>Panicoideae</taxon>
        <taxon>Panicodae</taxon>
        <taxon>Paniceae</taxon>
        <taxon>Cenchrinae</taxon>
        <taxon>Setaria</taxon>
    </lineage>
</organism>
<dbReference type="InterPro" id="IPR011009">
    <property type="entry name" value="Kinase-like_dom_sf"/>
</dbReference>
<dbReference type="EnsemblPlants" id="KQL04124">
    <property type="protein sequence ID" value="KQL04124"/>
    <property type="gene ID" value="SETIT_004315mg"/>
</dbReference>
<dbReference type="InterPro" id="IPR037176">
    <property type="entry name" value="Osmotin/thaumatin-like_sf"/>
</dbReference>
<evidence type="ECO:0000313" key="13">
    <source>
        <dbReference type="Proteomes" id="UP000004995"/>
    </source>
</evidence>
<evidence type="ECO:0000256" key="6">
    <source>
        <dbReference type="ARBA" id="ARBA00022840"/>
    </source>
</evidence>
<dbReference type="GO" id="GO:0004713">
    <property type="term" value="F:protein tyrosine kinase activity"/>
    <property type="evidence" value="ECO:0007669"/>
    <property type="project" value="InterPro"/>
</dbReference>
<keyword evidence="6 8" id="KW-0067">ATP-binding</keyword>
<evidence type="ECO:0000256" key="1">
    <source>
        <dbReference type="ARBA" id="ARBA00010607"/>
    </source>
</evidence>
<dbReference type="eggNOG" id="ENOG502SK2Y">
    <property type="taxonomic scope" value="Eukaryota"/>
</dbReference>
<evidence type="ECO:0000313" key="12">
    <source>
        <dbReference type="EnsemblPlants" id="KQL04124"/>
    </source>
</evidence>
<keyword evidence="13" id="KW-1185">Reference proteome</keyword>
<dbReference type="PANTHER" id="PTHR31048">
    <property type="entry name" value="OS03G0233200 PROTEIN"/>
    <property type="match status" value="1"/>
</dbReference>
<dbReference type="Proteomes" id="UP000004995">
    <property type="component" value="Unassembled WGS sequence"/>
</dbReference>
<keyword evidence="4" id="KW-0808">Transferase</keyword>
<dbReference type="Gramene" id="KQL04124">
    <property type="protein sequence ID" value="KQL04124"/>
    <property type="gene ID" value="SETIT_004315mg"/>
</dbReference>
<dbReference type="InterPro" id="IPR017441">
    <property type="entry name" value="Protein_kinase_ATP_BS"/>
</dbReference>